<proteinExistence type="predicted"/>
<dbReference type="Proteomes" id="UP001152795">
    <property type="component" value="Unassembled WGS sequence"/>
</dbReference>
<evidence type="ECO:0000313" key="1">
    <source>
        <dbReference type="EMBL" id="CAB4041277.1"/>
    </source>
</evidence>
<organism evidence="1 2">
    <name type="scientific">Paramuricea clavata</name>
    <name type="common">Red gorgonian</name>
    <name type="synonym">Violescent sea-whip</name>
    <dbReference type="NCBI Taxonomy" id="317549"/>
    <lineage>
        <taxon>Eukaryota</taxon>
        <taxon>Metazoa</taxon>
        <taxon>Cnidaria</taxon>
        <taxon>Anthozoa</taxon>
        <taxon>Octocorallia</taxon>
        <taxon>Malacalcyonacea</taxon>
        <taxon>Plexauridae</taxon>
        <taxon>Paramuricea</taxon>
    </lineage>
</organism>
<dbReference type="PANTHER" id="PTHR47331:SF1">
    <property type="entry name" value="GAG-LIKE PROTEIN"/>
    <property type="match status" value="1"/>
</dbReference>
<dbReference type="EMBL" id="CACRXK020028067">
    <property type="protein sequence ID" value="CAB4041277.1"/>
    <property type="molecule type" value="Genomic_DNA"/>
</dbReference>
<comment type="caution">
    <text evidence="1">The sequence shown here is derived from an EMBL/GenBank/DDBJ whole genome shotgun (WGS) entry which is preliminary data.</text>
</comment>
<dbReference type="PANTHER" id="PTHR47331">
    <property type="entry name" value="PHD-TYPE DOMAIN-CONTAINING PROTEIN"/>
    <property type="match status" value="1"/>
</dbReference>
<accession>A0A7D9M3L0</accession>
<sequence>MFISSNVLPEMETHHVEDRDLRKRAKFLKRCKEAVWKRWANEYVRGLRERHIMLKGKPFTLLVGDVVIIKSDERNRAEWPLGIVHELFEGKDGVVRAVKLRAGKSFMERPVQHLYPLELSCDIGTRQTTKTTTELNAEATEFRPKRDTAVATRLRNQMIVDD</sequence>
<name>A0A7D9M3L0_PARCT</name>
<evidence type="ECO:0000313" key="2">
    <source>
        <dbReference type="Proteomes" id="UP001152795"/>
    </source>
</evidence>
<keyword evidence="2" id="KW-1185">Reference proteome</keyword>
<protein>
    <submittedName>
        <fullName evidence="1">Uncharacterized protein</fullName>
    </submittedName>
</protein>
<dbReference type="OrthoDB" id="5981190at2759"/>
<dbReference type="InterPro" id="IPR040676">
    <property type="entry name" value="DUF5641"/>
</dbReference>
<dbReference type="AlphaFoldDB" id="A0A7D9M3L0"/>
<gene>
    <name evidence="1" type="ORF">PACLA_8A023931</name>
</gene>
<reference evidence="1" key="1">
    <citation type="submission" date="2020-04" db="EMBL/GenBank/DDBJ databases">
        <authorList>
            <person name="Alioto T."/>
            <person name="Alioto T."/>
            <person name="Gomez Garrido J."/>
        </authorList>
    </citation>
    <scope>NUCLEOTIDE SEQUENCE</scope>
    <source>
        <strain evidence="1">A484AB</strain>
    </source>
</reference>
<dbReference type="Pfam" id="PF18701">
    <property type="entry name" value="DUF5641"/>
    <property type="match status" value="1"/>
</dbReference>